<feature type="domain" description="R13L1/DRL21-like LRR repeat region" evidence="11">
    <location>
        <begin position="790"/>
        <end position="912"/>
    </location>
</feature>
<dbReference type="Pfam" id="PF00931">
    <property type="entry name" value="NB-ARC"/>
    <property type="match status" value="1"/>
</dbReference>
<dbReference type="FunFam" id="3.40.50.300:FF:001091">
    <property type="entry name" value="Probable disease resistance protein At1g61300"/>
    <property type="match status" value="1"/>
</dbReference>
<dbReference type="InterPro" id="IPR056789">
    <property type="entry name" value="LRR_R13L1-DRL21"/>
</dbReference>
<dbReference type="InterPro" id="IPR002182">
    <property type="entry name" value="NB-ARC"/>
</dbReference>
<dbReference type="Pfam" id="PF23559">
    <property type="entry name" value="WHD_DRP"/>
    <property type="match status" value="1"/>
</dbReference>
<keyword evidence="6" id="KW-0175">Coiled coil</keyword>
<dbReference type="SMART" id="SM00369">
    <property type="entry name" value="LRR_TYP"/>
    <property type="match status" value="4"/>
</dbReference>
<dbReference type="Gramene" id="evm.model.08.66">
    <property type="protein sequence ID" value="cds.evm.model.08.66"/>
    <property type="gene ID" value="evm.TU.08.66"/>
</dbReference>
<evidence type="ECO:0000259" key="11">
    <source>
        <dbReference type="Pfam" id="PF25019"/>
    </source>
</evidence>
<dbReference type="SUPFAM" id="SSF52540">
    <property type="entry name" value="P-loop containing nucleoside triphosphate hydrolases"/>
    <property type="match status" value="1"/>
</dbReference>
<dbReference type="PANTHER" id="PTHR36766">
    <property type="entry name" value="PLANT BROAD-SPECTRUM MILDEW RESISTANCE PROTEIN RPW8"/>
    <property type="match status" value="1"/>
</dbReference>
<dbReference type="Pfam" id="PF18052">
    <property type="entry name" value="Rx_N"/>
    <property type="match status" value="1"/>
</dbReference>
<dbReference type="InterPro" id="IPR032675">
    <property type="entry name" value="LRR_dom_sf"/>
</dbReference>
<dbReference type="Pfam" id="PF23598">
    <property type="entry name" value="LRR_14"/>
    <property type="match status" value="1"/>
</dbReference>
<dbReference type="InterPro" id="IPR041118">
    <property type="entry name" value="Rx_N"/>
</dbReference>
<dbReference type="PANTHER" id="PTHR36766:SF40">
    <property type="entry name" value="DISEASE RESISTANCE PROTEIN RGA3"/>
    <property type="match status" value="1"/>
</dbReference>
<evidence type="ECO:0000259" key="10">
    <source>
        <dbReference type="Pfam" id="PF23598"/>
    </source>
</evidence>
<keyword evidence="5" id="KW-0067">ATP-binding</keyword>
<dbReference type="Pfam" id="PF25019">
    <property type="entry name" value="LRR_R13L1-DRL21"/>
    <property type="match status" value="1"/>
</dbReference>
<dbReference type="InterPro" id="IPR055414">
    <property type="entry name" value="LRR_R13L4/SHOC2-like"/>
</dbReference>
<dbReference type="Gene3D" id="3.80.10.10">
    <property type="entry name" value="Ribonuclease Inhibitor"/>
    <property type="match status" value="4"/>
</dbReference>
<dbReference type="InterPro" id="IPR003591">
    <property type="entry name" value="Leu-rich_rpt_typical-subtyp"/>
</dbReference>
<evidence type="ECO:0000259" key="9">
    <source>
        <dbReference type="Pfam" id="PF23559"/>
    </source>
</evidence>
<feature type="domain" description="NB-ARC" evidence="7">
    <location>
        <begin position="174"/>
        <end position="349"/>
    </location>
</feature>
<sequence length="1195" mass="136534">MAGLMVGGALLSGFINVLFDRLASKDVLHFFQGDKLNQKLLKKLKTMLLSANALLNDGEDKQLGDNNVRIWLDELKEVLYEADHVMDKIGTEALRLEVEKDELESTSASKPFNFVFNNPFEMSAVKSELEEILDSLKDLLEQTEYLGLKKVDHITALHRPQAPLLDDSQVYGREDDKEAILKLLLCDDDASNPNISIVPIVGMGGIGKTTLAQSVYYDANVEKHFALKVWVTISDDFDVCKISNIIFAKITGKRNQTDELHQLLKDLKDALVGKKFLFVFDDVWNEKYELWDLLKSSFQSGAKGSKVIVTTRNEDIALKMKTGNIRTYELKTMSDDGCWQLFEEHAFDNVDSKEKVLLEQLQEIRREIVKKCKGLPLAVKSMAGLLRSMRTCQDWRHVLRSDVWERPDCLDIGIVPALWLSYRFLPPYLKPCFSYLSIFPKDYEFGDVDGKKLILIWMAEGLLQPQEGRGIEDVGEDYLNALISRSFFQRNTRNRSFSMHDHIHDLAVYVSGHSCLIYDRCKNDLHKLSSKTRHLSYMENLKYIENFDDLPTMKNLRSLIALPLRPMRPYLFTRLAHEIVLRDARCLRALSFLGGCINELTDSIENLKHLRYLDVSHTNVKELPASVCVLYNLETLLLRKCKRLTQLPDSIGKLKHLRYLDASHTRVENLPASVCALYNLETLLLSRCKMLTRLPDSIGKLKHLRYLDLSHTRVKVLPASISALYNLETLLLECCFELTLLPTNISELINLHHLDIGGLSIKEMPPRICNMINLQTLGEFVLCENDGYRIKELGKLDNLHGRLRISGLKYVREVSDVLEVNLNNKKYLKELILEWNGEADDSIREREVLTALQPHANLKTLKIFGYKDTKLPDWVVDPSYCSLEEVYLDCENCCLSLLSFHQLSSLKKLDIKYLGFDLPYKFRNNSSNNSFRVLEEISLKFSPASDWSFVNTNDQEVEIFPCLKKFDLDGCGKLKVALPIGIFPSLKEIIIRHCNELVTVFPSSSSDIDVAYPSLRRMNINGCSRLESFSEMGLLPFSLESLRIESCNKLIDNRMQWNLQRLPTLTYLRLVNYRGVVDSFPEEGLLPPSLTGLCIDNFDKLTALNGNGFHLLTSLKHLQLQKLEELECLPVGLPQTLTSLRMVDCALLKPRCKRETGEDWPNIQHIPDIFVDHQCRAAPSVSILYSDTDGCLLTV</sequence>
<keyword evidence="2" id="KW-0677">Repeat</keyword>
<name>A0A803QBZ0_CANSA</name>
<dbReference type="GO" id="GO:0051707">
    <property type="term" value="P:response to other organism"/>
    <property type="evidence" value="ECO:0007669"/>
    <property type="project" value="UniProtKB-ARBA"/>
</dbReference>
<organism evidence="12 13">
    <name type="scientific">Cannabis sativa</name>
    <name type="common">Hemp</name>
    <name type="synonym">Marijuana</name>
    <dbReference type="NCBI Taxonomy" id="3483"/>
    <lineage>
        <taxon>Eukaryota</taxon>
        <taxon>Viridiplantae</taxon>
        <taxon>Streptophyta</taxon>
        <taxon>Embryophyta</taxon>
        <taxon>Tracheophyta</taxon>
        <taxon>Spermatophyta</taxon>
        <taxon>Magnoliopsida</taxon>
        <taxon>eudicotyledons</taxon>
        <taxon>Gunneridae</taxon>
        <taxon>Pentapetalae</taxon>
        <taxon>rosids</taxon>
        <taxon>fabids</taxon>
        <taxon>Rosales</taxon>
        <taxon>Cannabaceae</taxon>
        <taxon>Cannabis</taxon>
    </lineage>
</organism>
<feature type="coiled-coil region" evidence="6">
    <location>
        <begin position="86"/>
        <end position="146"/>
    </location>
</feature>
<feature type="domain" description="Disease resistance protein winged helix" evidence="9">
    <location>
        <begin position="438"/>
        <end position="507"/>
    </location>
</feature>
<dbReference type="Proteomes" id="UP000596661">
    <property type="component" value="Chromosome 8"/>
</dbReference>
<dbReference type="InterPro" id="IPR058922">
    <property type="entry name" value="WHD_DRP"/>
</dbReference>
<dbReference type="InterPro" id="IPR027417">
    <property type="entry name" value="P-loop_NTPase"/>
</dbReference>
<protein>
    <recommendedName>
        <fullName evidence="14">Disease resistance RPP13-like protein 1</fullName>
    </recommendedName>
</protein>
<evidence type="ECO:0000256" key="4">
    <source>
        <dbReference type="ARBA" id="ARBA00022821"/>
    </source>
</evidence>
<dbReference type="GO" id="GO:0006952">
    <property type="term" value="P:defense response"/>
    <property type="evidence" value="ECO:0007669"/>
    <property type="project" value="UniProtKB-KW"/>
</dbReference>
<dbReference type="OMA" id="EWFISAS"/>
<dbReference type="Gene3D" id="3.40.50.300">
    <property type="entry name" value="P-loop containing nucleotide triphosphate hydrolases"/>
    <property type="match status" value="1"/>
</dbReference>
<dbReference type="SUPFAM" id="SSF52058">
    <property type="entry name" value="L domain-like"/>
    <property type="match status" value="2"/>
</dbReference>
<keyword evidence="4" id="KW-0611">Plant defense</keyword>
<accession>A0A803QBZ0</accession>
<feature type="domain" description="Disease resistance R13L4/SHOC-2-like LRR" evidence="10">
    <location>
        <begin position="643"/>
        <end position="702"/>
    </location>
</feature>
<evidence type="ECO:0000313" key="12">
    <source>
        <dbReference type="EnsemblPlants" id="cds.evm.model.08.66"/>
    </source>
</evidence>
<evidence type="ECO:0008006" key="14">
    <source>
        <dbReference type="Google" id="ProtNLM"/>
    </source>
</evidence>
<evidence type="ECO:0000256" key="1">
    <source>
        <dbReference type="ARBA" id="ARBA00022614"/>
    </source>
</evidence>
<evidence type="ECO:0000259" key="8">
    <source>
        <dbReference type="Pfam" id="PF18052"/>
    </source>
</evidence>
<keyword evidence="3" id="KW-0547">Nucleotide-binding</keyword>
<proteinExistence type="predicted"/>
<evidence type="ECO:0000259" key="7">
    <source>
        <dbReference type="Pfam" id="PF00931"/>
    </source>
</evidence>
<evidence type="ECO:0000256" key="2">
    <source>
        <dbReference type="ARBA" id="ARBA00022737"/>
    </source>
</evidence>
<dbReference type="PRINTS" id="PR00364">
    <property type="entry name" value="DISEASERSIST"/>
</dbReference>
<dbReference type="Gene3D" id="1.10.10.10">
    <property type="entry name" value="Winged helix-like DNA-binding domain superfamily/Winged helix DNA-binding domain"/>
    <property type="match status" value="1"/>
</dbReference>
<evidence type="ECO:0000256" key="3">
    <source>
        <dbReference type="ARBA" id="ARBA00022741"/>
    </source>
</evidence>
<feature type="domain" description="Disease resistance N-terminal" evidence="8">
    <location>
        <begin position="11"/>
        <end position="100"/>
    </location>
</feature>
<dbReference type="Gene3D" id="1.20.5.4130">
    <property type="match status" value="1"/>
</dbReference>
<dbReference type="InterPro" id="IPR042197">
    <property type="entry name" value="Apaf_helical"/>
</dbReference>
<dbReference type="Gene3D" id="1.10.8.430">
    <property type="entry name" value="Helical domain of apoptotic protease-activating factors"/>
    <property type="match status" value="1"/>
</dbReference>
<evidence type="ECO:0000313" key="13">
    <source>
        <dbReference type="Proteomes" id="UP000596661"/>
    </source>
</evidence>
<dbReference type="GO" id="GO:0043531">
    <property type="term" value="F:ADP binding"/>
    <property type="evidence" value="ECO:0007669"/>
    <property type="project" value="InterPro"/>
</dbReference>
<reference evidence="12" key="1">
    <citation type="submission" date="2018-11" db="EMBL/GenBank/DDBJ databases">
        <authorList>
            <person name="Grassa J C."/>
        </authorList>
    </citation>
    <scope>NUCLEOTIDE SEQUENCE [LARGE SCALE GENOMIC DNA]</scope>
</reference>
<reference evidence="12" key="2">
    <citation type="submission" date="2021-03" db="UniProtKB">
        <authorList>
            <consortium name="EnsemblPlants"/>
        </authorList>
    </citation>
    <scope>IDENTIFICATION</scope>
</reference>
<dbReference type="GO" id="GO:0005524">
    <property type="term" value="F:ATP binding"/>
    <property type="evidence" value="ECO:0007669"/>
    <property type="project" value="UniProtKB-KW"/>
</dbReference>
<keyword evidence="1" id="KW-0433">Leucine-rich repeat</keyword>
<dbReference type="EnsemblPlants" id="evm.model.08.66">
    <property type="protein sequence ID" value="cds.evm.model.08.66"/>
    <property type="gene ID" value="evm.TU.08.66"/>
</dbReference>
<keyword evidence="13" id="KW-1185">Reference proteome</keyword>
<dbReference type="EMBL" id="UZAU01000678">
    <property type="status" value="NOT_ANNOTATED_CDS"/>
    <property type="molecule type" value="Genomic_DNA"/>
</dbReference>
<dbReference type="InterPro" id="IPR036388">
    <property type="entry name" value="WH-like_DNA-bd_sf"/>
</dbReference>
<evidence type="ECO:0000256" key="6">
    <source>
        <dbReference type="SAM" id="Coils"/>
    </source>
</evidence>
<evidence type="ECO:0000256" key="5">
    <source>
        <dbReference type="ARBA" id="ARBA00022840"/>
    </source>
</evidence>
<dbReference type="AlphaFoldDB" id="A0A803QBZ0"/>